<dbReference type="STRING" id="926571.NVIE_000170"/>
<gene>
    <name evidence="1" type="ORF">NVIE_000170</name>
</gene>
<dbReference type="HOGENOM" id="CLU_1227691_0_0_2"/>
<evidence type="ECO:0000313" key="1">
    <source>
        <dbReference type="EMBL" id="AIC14199.1"/>
    </source>
</evidence>
<accession>A0A060HBP1</accession>
<dbReference type="EMBL" id="CP007536">
    <property type="protein sequence ID" value="AIC14199.1"/>
    <property type="molecule type" value="Genomic_DNA"/>
</dbReference>
<protein>
    <submittedName>
        <fullName evidence="1">Uncharacterized protein</fullName>
    </submittedName>
</protein>
<sequence length="225" mass="25464">MALVMERLTPVDANIIRKNDEKSLKSLLPKLQDRIAARVLLKGMNNTIDSILKAKREKIESTFDDSLDSFIIMAGGLVELVAKNNRTRMIEIIQSDIAFYDNVKTDANRRADLDDKVIEDIVRMISILEDYQNVIIAIQTNRPKEFDKALEQIDGLDLLKSLYGTMLAIFCIAKLLNNKKHRDTGKLETLVQQGLSHAENLDAYTDTMDILSNPEEVALLKEETS</sequence>
<organism evidence="1 2">
    <name type="scientific">Nitrososphaera viennensis EN76</name>
    <dbReference type="NCBI Taxonomy" id="926571"/>
    <lineage>
        <taxon>Archaea</taxon>
        <taxon>Nitrososphaerota</taxon>
        <taxon>Nitrososphaeria</taxon>
        <taxon>Nitrososphaerales</taxon>
        <taxon>Nitrososphaeraceae</taxon>
        <taxon>Nitrososphaera</taxon>
    </lineage>
</organism>
<evidence type="ECO:0000313" key="2">
    <source>
        <dbReference type="Proteomes" id="UP000027093"/>
    </source>
</evidence>
<dbReference type="AlphaFoldDB" id="A0A060HBP1"/>
<name>A0A060HBP1_9ARCH</name>
<dbReference type="KEGG" id="nvn:NVIE_000170"/>
<keyword evidence="2" id="KW-1185">Reference proteome</keyword>
<proteinExistence type="predicted"/>
<reference evidence="1 2" key="1">
    <citation type="journal article" date="2014" name="Int. J. Syst. Evol. Microbiol.">
        <title>Nitrososphaera viennensis gen. nov., sp. nov., an aerobic and mesophilic, ammonia-oxidizing archaeon from soil and a member of the archaeal phylum Thaumarchaeota.</title>
        <authorList>
            <person name="Stieglmeier M."/>
            <person name="Klingl A."/>
            <person name="Alves R.J."/>
            <person name="Rittmann S.K."/>
            <person name="Melcher M."/>
            <person name="Leisch N."/>
            <person name="Schleper C."/>
        </authorList>
    </citation>
    <scope>NUCLEOTIDE SEQUENCE [LARGE SCALE GENOMIC DNA]</scope>
    <source>
        <strain evidence="1">EN76</strain>
    </source>
</reference>
<dbReference type="Proteomes" id="UP000027093">
    <property type="component" value="Chromosome"/>
</dbReference>